<evidence type="ECO:0000313" key="1">
    <source>
        <dbReference type="EMBL" id="CAK9219928.1"/>
    </source>
</evidence>
<reference evidence="1" key="1">
    <citation type="submission" date="2024-02" db="EMBL/GenBank/DDBJ databases">
        <authorList>
            <consortium name="ELIXIR-Norway"/>
            <consortium name="Elixir Norway"/>
        </authorList>
    </citation>
    <scope>NUCLEOTIDE SEQUENCE</scope>
</reference>
<protein>
    <submittedName>
        <fullName evidence="1">Uncharacterized protein</fullName>
    </submittedName>
</protein>
<sequence length="118" mass="13605">MRFYLFQRSKFGSCTTTVSLPCCRCVLLSQVIGKRTRPWLRTQEDKSPTPLLSPFNPFHISSLICSLKFSNSKTLHSLHFDLQANPSSIYFLPEFSFSCQLFSPSSSVIFCYRFLLVF</sequence>
<keyword evidence="2" id="KW-1185">Reference proteome</keyword>
<dbReference type="Proteomes" id="UP001497512">
    <property type="component" value="Chromosome 3"/>
</dbReference>
<evidence type="ECO:0000313" key="2">
    <source>
        <dbReference type="Proteomes" id="UP001497512"/>
    </source>
</evidence>
<organism evidence="1 2">
    <name type="scientific">Sphagnum troendelagicum</name>
    <dbReference type="NCBI Taxonomy" id="128251"/>
    <lineage>
        <taxon>Eukaryota</taxon>
        <taxon>Viridiplantae</taxon>
        <taxon>Streptophyta</taxon>
        <taxon>Embryophyta</taxon>
        <taxon>Bryophyta</taxon>
        <taxon>Sphagnophytina</taxon>
        <taxon>Sphagnopsida</taxon>
        <taxon>Sphagnales</taxon>
        <taxon>Sphagnaceae</taxon>
        <taxon>Sphagnum</taxon>
    </lineage>
</organism>
<gene>
    <name evidence="1" type="ORF">CSSPTR1EN2_LOCUS14997</name>
</gene>
<accession>A0ABP0UGH7</accession>
<dbReference type="EMBL" id="OZ019895">
    <property type="protein sequence ID" value="CAK9219928.1"/>
    <property type="molecule type" value="Genomic_DNA"/>
</dbReference>
<name>A0ABP0UGH7_9BRYO</name>
<proteinExistence type="predicted"/>